<feature type="non-terminal residue" evidence="1">
    <location>
        <position position="95"/>
    </location>
</feature>
<evidence type="ECO:0000313" key="1">
    <source>
        <dbReference type="EMBL" id="KKK74805.1"/>
    </source>
</evidence>
<protein>
    <submittedName>
        <fullName evidence="1">Uncharacterized protein</fullName>
    </submittedName>
</protein>
<dbReference type="EMBL" id="LAZR01056144">
    <property type="protein sequence ID" value="KKK74805.1"/>
    <property type="molecule type" value="Genomic_DNA"/>
</dbReference>
<gene>
    <name evidence="1" type="ORF">LCGC14_2880090</name>
</gene>
<accession>A0A0F8YM39</accession>
<dbReference type="AlphaFoldDB" id="A0A0F8YM39"/>
<reference evidence="1" key="1">
    <citation type="journal article" date="2015" name="Nature">
        <title>Complex archaea that bridge the gap between prokaryotes and eukaryotes.</title>
        <authorList>
            <person name="Spang A."/>
            <person name="Saw J.H."/>
            <person name="Jorgensen S.L."/>
            <person name="Zaremba-Niedzwiedzka K."/>
            <person name="Martijn J."/>
            <person name="Lind A.E."/>
            <person name="van Eijk R."/>
            <person name="Schleper C."/>
            <person name="Guy L."/>
            <person name="Ettema T.J."/>
        </authorList>
    </citation>
    <scope>NUCLEOTIDE SEQUENCE</scope>
</reference>
<sequence>MIPFKWPMPKRERVEPQPVLDIPLAKEELTGQIRGYEAPDNEERMYIAFLHNGVADEDIEHQPSYIAGKNMTGEIRPDFAIYSGGQIQIWYADEG</sequence>
<organism evidence="1">
    <name type="scientific">marine sediment metagenome</name>
    <dbReference type="NCBI Taxonomy" id="412755"/>
    <lineage>
        <taxon>unclassified sequences</taxon>
        <taxon>metagenomes</taxon>
        <taxon>ecological metagenomes</taxon>
    </lineage>
</organism>
<proteinExistence type="predicted"/>
<name>A0A0F8YM39_9ZZZZ</name>
<comment type="caution">
    <text evidence="1">The sequence shown here is derived from an EMBL/GenBank/DDBJ whole genome shotgun (WGS) entry which is preliminary data.</text>
</comment>